<dbReference type="PANTHER" id="PTHR39332:SF7">
    <property type="entry name" value="SRPBCC FAMILY PROTEIN"/>
    <property type="match status" value="1"/>
</dbReference>
<organism evidence="1 2">
    <name type="scientific">Amycolatopsis carbonis</name>
    <dbReference type="NCBI Taxonomy" id="715471"/>
    <lineage>
        <taxon>Bacteria</taxon>
        <taxon>Bacillati</taxon>
        <taxon>Actinomycetota</taxon>
        <taxon>Actinomycetes</taxon>
        <taxon>Pseudonocardiales</taxon>
        <taxon>Pseudonocardiaceae</taxon>
        <taxon>Amycolatopsis</taxon>
    </lineage>
</organism>
<dbReference type="Gene3D" id="3.30.530.20">
    <property type="match status" value="1"/>
</dbReference>
<gene>
    <name evidence="1" type="ORF">QRX50_13205</name>
</gene>
<evidence type="ECO:0000313" key="1">
    <source>
        <dbReference type="EMBL" id="WIX81641.1"/>
    </source>
</evidence>
<keyword evidence="2" id="KW-1185">Reference proteome</keyword>
<dbReference type="Pfam" id="PF10604">
    <property type="entry name" value="Polyketide_cyc2"/>
    <property type="match status" value="1"/>
</dbReference>
<dbReference type="AlphaFoldDB" id="A0A9Y2MWW6"/>
<evidence type="ECO:0000313" key="2">
    <source>
        <dbReference type="Proteomes" id="UP001236014"/>
    </source>
</evidence>
<dbReference type="InterPro" id="IPR023393">
    <property type="entry name" value="START-like_dom_sf"/>
</dbReference>
<dbReference type="EMBL" id="CP127294">
    <property type="protein sequence ID" value="WIX81641.1"/>
    <property type="molecule type" value="Genomic_DNA"/>
</dbReference>
<dbReference type="PANTHER" id="PTHR39332">
    <property type="entry name" value="BLL4707 PROTEIN"/>
    <property type="match status" value="1"/>
</dbReference>
<reference evidence="1 2" key="1">
    <citation type="submission" date="2023-06" db="EMBL/GenBank/DDBJ databases">
        <authorList>
            <person name="Oyuntsetseg B."/>
            <person name="Kim S.B."/>
        </authorList>
    </citation>
    <scope>NUCLEOTIDE SEQUENCE [LARGE SCALE GENOMIC DNA]</scope>
    <source>
        <strain evidence="1 2">2-15</strain>
    </source>
</reference>
<accession>A0A9Y2MWW6</accession>
<proteinExistence type="predicted"/>
<dbReference type="Proteomes" id="UP001236014">
    <property type="component" value="Chromosome"/>
</dbReference>
<sequence length="133" mass="14535">MTTVQLRKQMTADPAVVWERIADFHNVHTWFPAAKFSEPAPGLIDTRRVTTETGAVAFEELVEFSADKRTLRWRVLGDNGPIRDYVGAFVVHAEPGGGAVLEYTGTFTAPEAVVPYVEATFQAALDNLASLLG</sequence>
<dbReference type="SUPFAM" id="SSF55961">
    <property type="entry name" value="Bet v1-like"/>
    <property type="match status" value="1"/>
</dbReference>
<name>A0A9Y2MWW6_9PSEU</name>
<dbReference type="InterPro" id="IPR019587">
    <property type="entry name" value="Polyketide_cyclase/dehydratase"/>
</dbReference>
<dbReference type="RefSeq" id="WP_285972228.1">
    <property type="nucleotide sequence ID" value="NZ_CP127294.1"/>
</dbReference>
<dbReference type="CDD" id="cd07821">
    <property type="entry name" value="PYR_PYL_RCAR_like"/>
    <property type="match status" value="1"/>
</dbReference>
<dbReference type="KEGG" id="acab:QRX50_13205"/>
<protein>
    <submittedName>
        <fullName evidence="1">SRPBCC family protein</fullName>
    </submittedName>
</protein>